<feature type="region of interest" description="Disordered" evidence="1">
    <location>
        <begin position="94"/>
        <end position="113"/>
    </location>
</feature>
<evidence type="ECO:0000313" key="3">
    <source>
        <dbReference type="Proteomes" id="UP000603453"/>
    </source>
</evidence>
<dbReference type="OrthoDB" id="2301950at2759"/>
<gene>
    <name evidence="2" type="ORF">INT47_007400</name>
</gene>
<sequence>METFYCTKPRVTKDRVRPNRGRPFGTTNATLIRNHSANQSRMPAFLTNQSNTAAPTDNIPSVSNRNPEDLIETNVIPENTAATDKKTMLLFLSSSNNNTGRQNTPSTELGESDNVEIREISNDQEQSSSNHLQNATTNVFGEEELLKNLTKI</sequence>
<evidence type="ECO:0000256" key="1">
    <source>
        <dbReference type="SAM" id="MobiDB-lite"/>
    </source>
</evidence>
<feature type="compositionally biased region" description="Polar residues" evidence="1">
    <location>
        <begin position="94"/>
        <end position="109"/>
    </location>
</feature>
<protein>
    <submittedName>
        <fullName evidence="2">Uncharacterized protein</fullName>
    </submittedName>
</protein>
<dbReference type="EMBL" id="JAEPRD010000226">
    <property type="protein sequence ID" value="KAG2193597.1"/>
    <property type="molecule type" value="Genomic_DNA"/>
</dbReference>
<dbReference type="Proteomes" id="UP000603453">
    <property type="component" value="Unassembled WGS sequence"/>
</dbReference>
<accession>A0A8H7UTJ7</accession>
<dbReference type="AlphaFoldDB" id="A0A8H7UTJ7"/>
<evidence type="ECO:0000313" key="2">
    <source>
        <dbReference type="EMBL" id="KAG2193597.1"/>
    </source>
</evidence>
<organism evidence="2 3">
    <name type="scientific">Mucor saturninus</name>
    <dbReference type="NCBI Taxonomy" id="64648"/>
    <lineage>
        <taxon>Eukaryota</taxon>
        <taxon>Fungi</taxon>
        <taxon>Fungi incertae sedis</taxon>
        <taxon>Mucoromycota</taxon>
        <taxon>Mucoromycotina</taxon>
        <taxon>Mucoromycetes</taxon>
        <taxon>Mucorales</taxon>
        <taxon>Mucorineae</taxon>
        <taxon>Mucoraceae</taxon>
        <taxon>Mucor</taxon>
    </lineage>
</organism>
<proteinExistence type="predicted"/>
<name>A0A8H7UTJ7_9FUNG</name>
<reference evidence="2" key="1">
    <citation type="submission" date="2020-12" db="EMBL/GenBank/DDBJ databases">
        <title>Metabolic potential, ecology and presence of endohyphal bacteria is reflected in genomic diversity of Mucoromycotina.</title>
        <authorList>
            <person name="Muszewska A."/>
            <person name="Okrasinska A."/>
            <person name="Steczkiewicz K."/>
            <person name="Drgas O."/>
            <person name="Orlowska M."/>
            <person name="Perlinska-Lenart U."/>
            <person name="Aleksandrzak-Piekarczyk T."/>
            <person name="Szatraj K."/>
            <person name="Zielenkiewicz U."/>
            <person name="Pilsyk S."/>
            <person name="Malc E."/>
            <person name="Mieczkowski P."/>
            <person name="Kruszewska J.S."/>
            <person name="Biernat P."/>
            <person name="Pawlowska J."/>
        </authorList>
    </citation>
    <scope>NUCLEOTIDE SEQUENCE</scope>
    <source>
        <strain evidence="2">WA0000017839</strain>
    </source>
</reference>
<comment type="caution">
    <text evidence="2">The sequence shown here is derived from an EMBL/GenBank/DDBJ whole genome shotgun (WGS) entry which is preliminary data.</text>
</comment>
<keyword evidence="3" id="KW-1185">Reference proteome</keyword>